<reference evidence="21" key="1">
    <citation type="submission" date="2020-07" db="EMBL/GenBank/DDBJ databases">
        <title>Huge and variable diversity of episymbiotic CPR bacteria and DPANN archaea in groundwater ecosystems.</title>
        <authorList>
            <person name="He C.Y."/>
            <person name="Keren R."/>
            <person name="Whittaker M."/>
            <person name="Farag I.F."/>
            <person name="Doudna J."/>
            <person name="Cate J.H.D."/>
            <person name="Banfield J.F."/>
        </authorList>
    </citation>
    <scope>NUCLEOTIDE SEQUENCE</scope>
    <source>
        <strain evidence="21">NC_groundwater_191_Ag_S-0.1um_45_8</strain>
    </source>
</reference>
<keyword evidence="11 15" id="KW-0653">Protein transport</keyword>
<keyword evidence="13 15" id="KW-0811">Translocation</keyword>
<dbReference type="NCBIfam" id="TIGR00963">
    <property type="entry name" value="secA"/>
    <property type="match status" value="1"/>
</dbReference>
<dbReference type="GO" id="GO:0046872">
    <property type="term" value="F:metal ion binding"/>
    <property type="evidence" value="ECO:0007669"/>
    <property type="project" value="UniProtKB-KW"/>
</dbReference>
<dbReference type="PANTHER" id="PTHR30612">
    <property type="entry name" value="SECA INNER MEMBRANE COMPONENT OF SEC PROTEIN SECRETION SYSTEM"/>
    <property type="match status" value="1"/>
</dbReference>
<dbReference type="InterPro" id="IPR036266">
    <property type="entry name" value="SecA_Wing/Scaffold_sf"/>
</dbReference>
<dbReference type="InterPro" id="IPR027417">
    <property type="entry name" value="P-loop_NTPase"/>
</dbReference>
<comment type="similarity">
    <text evidence="3 15 16">Belongs to the SecA family.</text>
</comment>
<evidence type="ECO:0000256" key="4">
    <source>
        <dbReference type="ARBA" id="ARBA00022448"/>
    </source>
</evidence>
<dbReference type="PROSITE" id="PS51192">
    <property type="entry name" value="HELICASE_ATP_BIND_1"/>
    <property type="match status" value="1"/>
</dbReference>
<dbReference type="SUPFAM" id="SSF81767">
    <property type="entry name" value="Pre-protein crosslinking domain of SecA"/>
    <property type="match status" value="1"/>
</dbReference>
<evidence type="ECO:0000256" key="17">
    <source>
        <dbReference type="SAM" id="Coils"/>
    </source>
</evidence>
<evidence type="ECO:0000256" key="1">
    <source>
        <dbReference type="ARBA" id="ARBA00001947"/>
    </source>
</evidence>
<dbReference type="InterPro" id="IPR000185">
    <property type="entry name" value="SecA"/>
</dbReference>
<dbReference type="InterPro" id="IPR014018">
    <property type="entry name" value="SecA_motor_DEAD"/>
</dbReference>
<evidence type="ECO:0000256" key="3">
    <source>
        <dbReference type="ARBA" id="ARBA00007650"/>
    </source>
</evidence>
<dbReference type="InterPro" id="IPR011115">
    <property type="entry name" value="SecA_DEAD"/>
</dbReference>
<dbReference type="Pfam" id="PF07516">
    <property type="entry name" value="SecA_SW"/>
    <property type="match status" value="1"/>
</dbReference>
<evidence type="ECO:0000259" key="19">
    <source>
        <dbReference type="PROSITE" id="PS51194"/>
    </source>
</evidence>
<keyword evidence="7" id="KW-0479">Metal-binding</keyword>
<dbReference type="GO" id="GO:0006605">
    <property type="term" value="P:protein targeting"/>
    <property type="evidence" value="ECO:0007669"/>
    <property type="project" value="UniProtKB-UniRule"/>
</dbReference>
<proteinExistence type="inferred from homology"/>
<dbReference type="EMBL" id="JACOYY010000029">
    <property type="protein sequence ID" value="MBI2052215.1"/>
    <property type="molecule type" value="Genomic_DNA"/>
</dbReference>
<protein>
    <recommendedName>
        <fullName evidence="15 16">Protein translocase subunit SecA</fullName>
        <ecNumber evidence="15">7.4.2.8</ecNumber>
    </recommendedName>
</protein>
<keyword evidence="8 15" id="KW-0547">Nucleotide-binding</keyword>
<dbReference type="GO" id="GO:0005886">
    <property type="term" value="C:plasma membrane"/>
    <property type="evidence" value="ECO:0007669"/>
    <property type="project" value="UniProtKB-SubCell"/>
</dbReference>
<dbReference type="Gene3D" id="3.10.450.50">
    <property type="match status" value="1"/>
</dbReference>
<evidence type="ECO:0000313" key="22">
    <source>
        <dbReference type="Proteomes" id="UP000786662"/>
    </source>
</evidence>
<dbReference type="Proteomes" id="UP000786662">
    <property type="component" value="Unassembled WGS sequence"/>
</dbReference>
<dbReference type="InterPro" id="IPR011130">
    <property type="entry name" value="SecA_preprotein_X-link_dom"/>
</dbReference>
<name>A0A9D6DQV8_9BACT</name>
<organism evidence="21 22">
    <name type="scientific">Candidatus Sungiibacteriota bacterium</name>
    <dbReference type="NCBI Taxonomy" id="2750080"/>
    <lineage>
        <taxon>Bacteria</taxon>
        <taxon>Candidatus Sungiibacteriota</taxon>
    </lineage>
</organism>
<dbReference type="GO" id="GO:0005524">
    <property type="term" value="F:ATP binding"/>
    <property type="evidence" value="ECO:0007669"/>
    <property type="project" value="UniProtKB-UniRule"/>
</dbReference>
<dbReference type="Pfam" id="PF02810">
    <property type="entry name" value="SEC-C"/>
    <property type="match status" value="1"/>
</dbReference>
<dbReference type="FunFam" id="3.40.50.300:FF:000429">
    <property type="entry name" value="Preprotein translocase subunit SecA"/>
    <property type="match status" value="1"/>
</dbReference>
<feature type="coiled-coil region" evidence="17">
    <location>
        <begin position="732"/>
        <end position="759"/>
    </location>
</feature>
<dbReference type="GO" id="GO:0008564">
    <property type="term" value="F:protein-exporting ATPase activity"/>
    <property type="evidence" value="ECO:0007669"/>
    <property type="project" value="UniProtKB-EC"/>
</dbReference>
<feature type="domain" description="SecA family profile" evidence="20">
    <location>
        <begin position="2"/>
        <end position="636"/>
    </location>
</feature>
<feature type="binding site" evidence="15">
    <location>
        <begin position="104"/>
        <end position="108"/>
    </location>
    <ligand>
        <name>ATP</name>
        <dbReference type="ChEBI" id="CHEBI:30616"/>
    </ligand>
</feature>
<dbReference type="GO" id="GO:0005829">
    <property type="term" value="C:cytosol"/>
    <property type="evidence" value="ECO:0007669"/>
    <property type="project" value="TreeGrafter"/>
</dbReference>
<feature type="domain" description="Helicase C-terminal" evidence="19">
    <location>
        <begin position="471"/>
        <end position="652"/>
    </location>
</feature>
<dbReference type="GO" id="GO:0031522">
    <property type="term" value="C:cell envelope Sec protein transport complex"/>
    <property type="evidence" value="ECO:0007669"/>
    <property type="project" value="TreeGrafter"/>
</dbReference>
<dbReference type="NCBIfam" id="NF009538">
    <property type="entry name" value="PRK12904.1"/>
    <property type="match status" value="1"/>
</dbReference>
<dbReference type="InterPro" id="IPR011116">
    <property type="entry name" value="SecA_Wing/Scaffold"/>
</dbReference>
<comment type="caution">
    <text evidence="21">The sequence shown here is derived from an EMBL/GenBank/DDBJ whole genome shotgun (WGS) entry which is preliminary data.</text>
</comment>
<feature type="binding site" evidence="15">
    <location>
        <position position="86"/>
    </location>
    <ligand>
        <name>ATP</name>
        <dbReference type="ChEBI" id="CHEBI:30616"/>
    </ligand>
</feature>
<evidence type="ECO:0000259" key="18">
    <source>
        <dbReference type="PROSITE" id="PS51192"/>
    </source>
</evidence>
<keyword evidence="6 15" id="KW-0963">Cytoplasm</keyword>
<feature type="domain" description="Helicase ATP-binding" evidence="18">
    <location>
        <begin position="88"/>
        <end position="301"/>
    </location>
</feature>
<dbReference type="SUPFAM" id="SSF81886">
    <property type="entry name" value="Helical scaffold and wing domains of SecA"/>
    <property type="match status" value="1"/>
</dbReference>
<dbReference type="SMART" id="SM00957">
    <property type="entry name" value="SecA_DEAD"/>
    <property type="match status" value="1"/>
</dbReference>
<comment type="subunit">
    <text evidence="15">Monomer and homodimer. Part of the essential Sec protein translocation apparatus which comprises SecA, SecYEG and auxiliary proteins SecDF. Other proteins may also be involved.</text>
</comment>
<dbReference type="Gene3D" id="3.40.50.300">
    <property type="entry name" value="P-loop containing nucleotide triphosphate hydrolases"/>
    <property type="match status" value="4"/>
</dbReference>
<keyword evidence="10 15" id="KW-0067">ATP-binding</keyword>
<dbReference type="GO" id="GO:0065002">
    <property type="term" value="P:intracellular protein transmembrane transport"/>
    <property type="evidence" value="ECO:0007669"/>
    <property type="project" value="UniProtKB-UniRule"/>
</dbReference>
<dbReference type="PRINTS" id="PR00906">
    <property type="entry name" value="SECA"/>
</dbReference>
<keyword evidence="5 15" id="KW-1003">Cell membrane</keyword>
<evidence type="ECO:0000259" key="20">
    <source>
        <dbReference type="PROSITE" id="PS51196"/>
    </source>
</evidence>
<dbReference type="SMART" id="SM00958">
    <property type="entry name" value="SecA_PP_bind"/>
    <property type="match status" value="1"/>
</dbReference>
<feature type="binding site" evidence="15">
    <location>
        <position position="549"/>
    </location>
    <ligand>
        <name>ATP</name>
        <dbReference type="ChEBI" id="CHEBI:30616"/>
    </ligand>
</feature>
<keyword evidence="9" id="KW-0862">Zinc</keyword>
<sequence length="899" mass="100346">MMGFLRNIFGTENDRFLKRAFKVVAEINALEPELKKLSNEELKNKTAEFKLLLAGGQTLDDILPAAFAACREAATRTLGQRHFDVQLVGGLVLHEGKIAEMRTGEGKTLTATLAVYLNALAGQGVHIVTVNDYLARRDTVWMGQIYAALGLSVGCINHDNSYLYDASHQSSKISNSQFLISKQIPNSNDPNSKLDEVRDTIGGFKVVHEFLRPCSRREAYRADITYGTNNEYGFDYLRDNLVYGEDQLSQRSSTKGGWNFAIVDEVDSILIDEARTPLIISQPDEESGELYQKFARLVPKLNREEHYIVDEKRRAVTLTQPGISKVESLLGVANLYAEGGIRLVHHLEQALKAEILFKRDKDYIVKDGEVVIVDEFTGRLMPGRRYSEGLHQAIEAKEGVMIKRESRTVATITFQNYFRLYKKIAGMSGTAATSQEEFHKVYNLDVVTVPTHKPMIRQDEPDVIYRSERGKFQAVLRKVKELHEQGQPVLLGTGSIEKNEQVSALLNQIGVPHKVLNAKNHEAEAQIIAQAGQVGAVTLATNIAGRGVDIILGGNPGSPREANEVREAGGLFVLSTERHEARRIDNQLRGRAGRQGDPGQSQFFVSLEDDLMRVFGGDRIKGLMARFNIPEDEAIKSGLVSKAIESAQAKIEGYHFDTRKHVLEYDEVMNKHREVVYKMRREFIGPDAPIKNKERVLDILRGEAENLVAVNQLTETGGFDVVGILKGVAGVMSLSSEAIKDLETEAEKIKSDREKLTDLFSGLLEKSYQARERELGLENMRQVEKLVLLRTIDELWMDHLDEMEHLRDSVNLRAYGQRDPLVEYKTEGHRMFQGLLGAFESQVASLIFKVGIVGPPQPVKYVISAKDGGANIARSGDKTGRNDPCPCGSGKKYKKCHGK</sequence>
<keyword evidence="14 15" id="KW-0472">Membrane</keyword>
<comment type="subcellular location">
    <subcellularLocation>
        <location evidence="15">Cell membrane</location>
        <topology evidence="15">Peripheral membrane protein</topology>
        <orientation evidence="15">Cytoplasmic side</orientation>
    </subcellularLocation>
    <subcellularLocation>
        <location evidence="15">Cytoplasm</location>
    </subcellularLocation>
    <subcellularLocation>
        <location evidence="2">Membrane</location>
        <topology evidence="2">Peripheral membrane protein</topology>
    </subcellularLocation>
    <text evidence="15">Distribution is 50-50.</text>
</comment>
<dbReference type="Gene3D" id="1.10.3060.10">
    <property type="entry name" value="Helical scaffold and wing domains of SecA"/>
    <property type="match status" value="1"/>
</dbReference>
<dbReference type="GO" id="GO:0017038">
    <property type="term" value="P:protein import"/>
    <property type="evidence" value="ECO:0007669"/>
    <property type="project" value="InterPro"/>
</dbReference>
<accession>A0A9D6DQV8</accession>
<evidence type="ECO:0000256" key="5">
    <source>
        <dbReference type="ARBA" id="ARBA00022475"/>
    </source>
</evidence>
<dbReference type="InterPro" id="IPR001650">
    <property type="entry name" value="Helicase_C-like"/>
</dbReference>
<dbReference type="InterPro" id="IPR004027">
    <property type="entry name" value="SEC_C_motif"/>
</dbReference>
<gene>
    <name evidence="15 21" type="primary">secA</name>
    <name evidence="21" type="ORF">HYT38_00860</name>
</gene>
<evidence type="ECO:0000256" key="13">
    <source>
        <dbReference type="ARBA" id="ARBA00023010"/>
    </source>
</evidence>
<dbReference type="CDD" id="cd17928">
    <property type="entry name" value="DEXDc_SecA"/>
    <property type="match status" value="1"/>
</dbReference>
<evidence type="ECO:0000256" key="14">
    <source>
        <dbReference type="ARBA" id="ARBA00023136"/>
    </source>
</evidence>
<evidence type="ECO:0000256" key="9">
    <source>
        <dbReference type="ARBA" id="ARBA00022833"/>
    </source>
</evidence>
<evidence type="ECO:0000256" key="6">
    <source>
        <dbReference type="ARBA" id="ARBA00022490"/>
    </source>
</evidence>
<dbReference type="GO" id="GO:0043952">
    <property type="term" value="P:protein transport by the Sec complex"/>
    <property type="evidence" value="ECO:0007669"/>
    <property type="project" value="TreeGrafter"/>
</dbReference>
<evidence type="ECO:0000256" key="12">
    <source>
        <dbReference type="ARBA" id="ARBA00022967"/>
    </source>
</evidence>
<evidence type="ECO:0000256" key="2">
    <source>
        <dbReference type="ARBA" id="ARBA00004170"/>
    </source>
</evidence>
<dbReference type="Pfam" id="PF07517">
    <property type="entry name" value="SecA_DEAD"/>
    <property type="match status" value="1"/>
</dbReference>
<dbReference type="Pfam" id="PF21090">
    <property type="entry name" value="P-loop_SecA"/>
    <property type="match status" value="2"/>
</dbReference>
<evidence type="ECO:0000256" key="10">
    <source>
        <dbReference type="ARBA" id="ARBA00022840"/>
    </source>
</evidence>
<dbReference type="PROSITE" id="PS51196">
    <property type="entry name" value="SECA_MOTOR_DEAD"/>
    <property type="match status" value="1"/>
</dbReference>
<dbReference type="CDD" id="cd18803">
    <property type="entry name" value="SF2_C_secA"/>
    <property type="match status" value="1"/>
</dbReference>
<evidence type="ECO:0000256" key="15">
    <source>
        <dbReference type="HAMAP-Rule" id="MF_01382"/>
    </source>
</evidence>
<evidence type="ECO:0000256" key="8">
    <source>
        <dbReference type="ARBA" id="ARBA00022741"/>
    </source>
</evidence>
<dbReference type="PROSITE" id="PS51194">
    <property type="entry name" value="HELICASE_CTER"/>
    <property type="match status" value="1"/>
</dbReference>
<comment type="catalytic activity">
    <reaction evidence="15">
        <text>ATP + H2O + cellular proteinSide 1 = ADP + phosphate + cellular proteinSide 2.</text>
        <dbReference type="EC" id="7.4.2.8"/>
    </reaction>
</comment>
<dbReference type="AlphaFoldDB" id="A0A9D6DQV8"/>
<keyword evidence="17" id="KW-0175">Coiled coil</keyword>
<dbReference type="HAMAP" id="MF_01382">
    <property type="entry name" value="SecA"/>
    <property type="match status" value="1"/>
</dbReference>
<keyword evidence="4 15" id="KW-0813">Transport</keyword>
<evidence type="ECO:0000256" key="7">
    <source>
        <dbReference type="ARBA" id="ARBA00022723"/>
    </source>
</evidence>
<keyword evidence="12 15" id="KW-1278">Translocase</keyword>
<dbReference type="EC" id="7.4.2.8" evidence="15"/>
<dbReference type="InterPro" id="IPR044722">
    <property type="entry name" value="SecA_SF2_C"/>
</dbReference>
<dbReference type="PANTHER" id="PTHR30612:SF0">
    <property type="entry name" value="CHLOROPLAST PROTEIN-TRANSPORTING ATPASE"/>
    <property type="match status" value="1"/>
</dbReference>
<comment type="function">
    <text evidence="15">Part of the Sec protein translocase complex. Interacts with the SecYEG preprotein conducting channel. Has a central role in coupling the hydrolysis of ATP to the transfer of proteins into and across the cell membrane, serving as an ATP-driven molecular motor driving the stepwise translocation of polypeptide chains across the membrane.</text>
</comment>
<dbReference type="InterPro" id="IPR036670">
    <property type="entry name" value="SecA_X-link_sf"/>
</dbReference>
<evidence type="ECO:0000313" key="21">
    <source>
        <dbReference type="EMBL" id="MBI2052215.1"/>
    </source>
</evidence>
<dbReference type="SUPFAM" id="SSF52540">
    <property type="entry name" value="P-loop containing nucleoside triphosphate hydrolases"/>
    <property type="match status" value="2"/>
</dbReference>
<comment type="cofactor">
    <cofactor evidence="1">
        <name>Zn(2+)</name>
        <dbReference type="ChEBI" id="CHEBI:29105"/>
    </cofactor>
</comment>
<evidence type="ECO:0000256" key="11">
    <source>
        <dbReference type="ARBA" id="ARBA00022927"/>
    </source>
</evidence>
<dbReference type="Pfam" id="PF01043">
    <property type="entry name" value="SecA_PP_bind"/>
    <property type="match status" value="1"/>
</dbReference>
<dbReference type="InterPro" id="IPR014001">
    <property type="entry name" value="Helicase_ATP-bd"/>
</dbReference>
<evidence type="ECO:0000256" key="16">
    <source>
        <dbReference type="RuleBase" id="RU003874"/>
    </source>
</evidence>